<reference evidence="2" key="1">
    <citation type="submission" date="2014-02" db="EMBL/GenBank/DDBJ databases">
        <authorList>
            <person name="Genoscope - CEA"/>
        </authorList>
    </citation>
    <scope>NUCLEOTIDE SEQUENCE</scope>
    <source>
        <strain evidence="2">LS3</strain>
    </source>
</reference>
<accession>A0A060TCN4</accession>
<sequence>MEWADFPSLSASFQGLYSTLARLANDNCDVQDDCTARSRIWQFVRLARQLRGEARETQDKYRLVLAALQDLRQRYEKELEGIDGAGEEQL</sequence>
<feature type="coiled-coil region" evidence="1">
    <location>
        <begin position="54"/>
        <end position="85"/>
    </location>
</feature>
<reference evidence="2" key="2">
    <citation type="submission" date="2014-06" db="EMBL/GenBank/DDBJ databases">
        <title>The complete genome of Blastobotrys (Arxula) adeninivorans LS3 - a yeast of biotechnological interest.</title>
        <authorList>
            <person name="Kunze G."/>
            <person name="Gaillardin C."/>
            <person name="Czernicka M."/>
            <person name="Durrens P."/>
            <person name="Martin T."/>
            <person name="Boer E."/>
            <person name="Gabaldon T."/>
            <person name="Cruz J."/>
            <person name="Talla E."/>
            <person name="Marck C."/>
            <person name="Goffeau A."/>
            <person name="Barbe V."/>
            <person name="Baret P."/>
            <person name="Baronian K."/>
            <person name="Beier S."/>
            <person name="Bleykasten C."/>
            <person name="Bode R."/>
            <person name="Casaregola S."/>
            <person name="Despons L."/>
            <person name="Fairhead C."/>
            <person name="Giersberg M."/>
            <person name="Gierski P."/>
            <person name="Hahnel U."/>
            <person name="Hartmann A."/>
            <person name="Jankowska D."/>
            <person name="Jubin C."/>
            <person name="Jung P."/>
            <person name="Lafontaine I."/>
            <person name="Leh-Louis V."/>
            <person name="Lemaire M."/>
            <person name="Marcet-Houben M."/>
            <person name="Mascher M."/>
            <person name="Morel G."/>
            <person name="Richard G.-F."/>
            <person name="Riechen J."/>
            <person name="Sacerdot C."/>
            <person name="Sarkar A."/>
            <person name="Savel G."/>
            <person name="Schacherer J."/>
            <person name="Sherman D."/>
            <person name="Straub M.-L."/>
            <person name="Stein N."/>
            <person name="Thierry A."/>
            <person name="Trautwein-Schult A."/>
            <person name="Westhof E."/>
            <person name="Worch S."/>
            <person name="Dujon B."/>
            <person name="Souciet J.-L."/>
            <person name="Wincker P."/>
            <person name="Scholz U."/>
            <person name="Neuveglise N."/>
        </authorList>
    </citation>
    <scope>NUCLEOTIDE SEQUENCE</scope>
    <source>
        <strain evidence="2">LS3</strain>
    </source>
</reference>
<organism evidence="2">
    <name type="scientific">Blastobotrys adeninivorans</name>
    <name type="common">Yeast</name>
    <name type="synonym">Arxula adeninivorans</name>
    <dbReference type="NCBI Taxonomy" id="409370"/>
    <lineage>
        <taxon>Eukaryota</taxon>
        <taxon>Fungi</taxon>
        <taxon>Dikarya</taxon>
        <taxon>Ascomycota</taxon>
        <taxon>Saccharomycotina</taxon>
        <taxon>Dipodascomycetes</taxon>
        <taxon>Dipodascales</taxon>
        <taxon>Trichomonascaceae</taxon>
        <taxon>Blastobotrys</taxon>
    </lineage>
</organism>
<protein>
    <submittedName>
        <fullName evidence="2">ARAD1D01034p</fullName>
    </submittedName>
</protein>
<dbReference type="EMBL" id="HG937694">
    <property type="protein sequence ID" value="CDP36981.1"/>
    <property type="molecule type" value="Genomic_DNA"/>
</dbReference>
<evidence type="ECO:0000313" key="2">
    <source>
        <dbReference type="EMBL" id="CDP36981.1"/>
    </source>
</evidence>
<gene>
    <name evidence="2" type="ORF">GNLVRS02_ARAD1D01034g</name>
</gene>
<evidence type="ECO:0000256" key="1">
    <source>
        <dbReference type="SAM" id="Coils"/>
    </source>
</evidence>
<keyword evidence="1" id="KW-0175">Coiled coil</keyword>
<proteinExistence type="predicted"/>
<name>A0A060TCN4_BLAAD</name>
<dbReference type="AlphaFoldDB" id="A0A060TCN4"/>